<dbReference type="STRING" id="503106.A0A218YW77"/>
<name>A0A218YW77_9HELO</name>
<feature type="region of interest" description="Disordered" evidence="5">
    <location>
        <begin position="314"/>
        <end position="377"/>
    </location>
</feature>
<dbReference type="Proteomes" id="UP000242519">
    <property type="component" value="Unassembled WGS sequence"/>
</dbReference>
<dbReference type="InParanoid" id="A0A218YW77"/>
<comment type="similarity">
    <text evidence="1 4">Belongs to the universal ribosomal protein uS9 family.</text>
</comment>
<dbReference type="OrthoDB" id="10254627at2759"/>
<organism evidence="6 7">
    <name type="scientific">Diplocarpon coronariae</name>
    <dbReference type="NCBI Taxonomy" id="2795749"/>
    <lineage>
        <taxon>Eukaryota</taxon>
        <taxon>Fungi</taxon>
        <taxon>Dikarya</taxon>
        <taxon>Ascomycota</taxon>
        <taxon>Pezizomycotina</taxon>
        <taxon>Leotiomycetes</taxon>
        <taxon>Helotiales</taxon>
        <taxon>Drepanopezizaceae</taxon>
        <taxon>Diplocarpon</taxon>
    </lineage>
</organism>
<dbReference type="InterPro" id="IPR014721">
    <property type="entry name" value="Ribsml_uS5_D2-typ_fold_subgr"/>
</dbReference>
<evidence type="ECO:0000256" key="4">
    <source>
        <dbReference type="RuleBase" id="RU003815"/>
    </source>
</evidence>
<feature type="compositionally biased region" description="Basic and acidic residues" evidence="5">
    <location>
        <begin position="348"/>
        <end position="366"/>
    </location>
</feature>
<dbReference type="GO" id="GO:0005763">
    <property type="term" value="C:mitochondrial small ribosomal subunit"/>
    <property type="evidence" value="ECO:0007669"/>
    <property type="project" value="TreeGrafter"/>
</dbReference>
<dbReference type="GO" id="GO:0003723">
    <property type="term" value="F:RNA binding"/>
    <property type="evidence" value="ECO:0007669"/>
    <property type="project" value="TreeGrafter"/>
</dbReference>
<accession>A0A218YW77</accession>
<comment type="caution">
    <text evidence="6">The sequence shown here is derived from an EMBL/GenBank/DDBJ whole genome shotgun (WGS) entry which is preliminary data.</text>
</comment>
<dbReference type="PANTHER" id="PTHR21569:SF1">
    <property type="entry name" value="SMALL RIBOSOMAL SUBUNIT PROTEIN US9M"/>
    <property type="match status" value="1"/>
</dbReference>
<keyword evidence="3 4" id="KW-0687">Ribonucleoprotein</keyword>
<evidence type="ECO:0000313" key="7">
    <source>
        <dbReference type="Proteomes" id="UP000242519"/>
    </source>
</evidence>
<reference evidence="6 7" key="1">
    <citation type="submission" date="2017-04" db="EMBL/GenBank/DDBJ databases">
        <title>Draft genome sequence of Marssonina coronaria NL1: causal agent of apple blotch.</title>
        <authorList>
            <person name="Cheng Q."/>
        </authorList>
    </citation>
    <scope>NUCLEOTIDE SEQUENCE [LARGE SCALE GENOMIC DNA]</scope>
    <source>
        <strain evidence="6 7">NL1</strain>
    </source>
</reference>
<dbReference type="EMBL" id="MZNU01000342">
    <property type="protein sequence ID" value="OWO99897.1"/>
    <property type="molecule type" value="Genomic_DNA"/>
</dbReference>
<dbReference type="AlphaFoldDB" id="A0A218YW77"/>
<dbReference type="GO" id="GO:0003735">
    <property type="term" value="F:structural constituent of ribosome"/>
    <property type="evidence" value="ECO:0007669"/>
    <property type="project" value="InterPro"/>
</dbReference>
<keyword evidence="7" id="KW-1185">Reference proteome</keyword>
<dbReference type="Pfam" id="PF00380">
    <property type="entry name" value="Ribosomal_S9"/>
    <property type="match status" value="1"/>
</dbReference>
<evidence type="ECO:0000313" key="6">
    <source>
        <dbReference type="EMBL" id="OWO99897.1"/>
    </source>
</evidence>
<evidence type="ECO:0000256" key="1">
    <source>
        <dbReference type="ARBA" id="ARBA00005251"/>
    </source>
</evidence>
<evidence type="ECO:0000256" key="3">
    <source>
        <dbReference type="ARBA" id="ARBA00023274"/>
    </source>
</evidence>
<keyword evidence="2 4" id="KW-0689">Ribosomal protein</keyword>
<proteinExistence type="inferred from homology"/>
<dbReference type="SUPFAM" id="SSF54211">
    <property type="entry name" value="Ribosomal protein S5 domain 2-like"/>
    <property type="match status" value="1"/>
</dbReference>
<sequence length="462" mass="50563">MRVSWLPAGLREGLRNASCPRTVTSNHGIRKAAPNASAKFSTSTRFQASIAAPEIKFDQKDGGDEEEEKTFFARLVPSSPSYFTAQPIFTDDLLILQSLVNKYSNLPTVKAGEGPRVAWRTLSEYRNMTGETIKAAKYHKIVDLLQRLNSIHPSLQPRDVKLALKEYKRDISPYQNAATLPSVDKLGRTLGAGRRKSSTARAWIVEGTGEVLVNGKTLAEAFGRIHDRESAVWALKATDRMNKYNVWALVEGGGTTGQAEALTLAVGKALLAQEPALKPALRRGRREAKLPTDRLHVPDSAGVRGMMISTVADGATNASKARRGDGASGPSNDPAKRRRCLLQVCSGQRERRGQTRPDEAPGDDHLQSGAGTGSSLARCRLGRPVRVLLEDLRDVGRRPPREHKPPSDCVVAKSFAQRTHRDAAEPIEMARGRRAHTPLEHVEPSARLLRDLDAELEGPRVV</sequence>
<evidence type="ECO:0000256" key="2">
    <source>
        <dbReference type="ARBA" id="ARBA00022980"/>
    </source>
</evidence>
<evidence type="ECO:0000256" key="5">
    <source>
        <dbReference type="SAM" id="MobiDB-lite"/>
    </source>
</evidence>
<dbReference type="PANTHER" id="PTHR21569">
    <property type="entry name" value="RIBOSOMAL PROTEIN S9"/>
    <property type="match status" value="1"/>
</dbReference>
<dbReference type="GO" id="GO:0006412">
    <property type="term" value="P:translation"/>
    <property type="evidence" value="ECO:0007669"/>
    <property type="project" value="InterPro"/>
</dbReference>
<dbReference type="Gene3D" id="3.30.230.10">
    <property type="match status" value="1"/>
</dbReference>
<dbReference type="PROSITE" id="PS00360">
    <property type="entry name" value="RIBOSOMAL_S9"/>
    <property type="match status" value="1"/>
</dbReference>
<dbReference type="InterPro" id="IPR000754">
    <property type="entry name" value="Ribosomal_uS9"/>
</dbReference>
<dbReference type="InterPro" id="IPR020574">
    <property type="entry name" value="Ribosomal_uS9_CS"/>
</dbReference>
<gene>
    <name evidence="6" type="ORF">B2J93_6952</name>
</gene>
<dbReference type="InterPro" id="IPR020568">
    <property type="entry name" value="Ribosomal_Su5_D2-typ_SF"/>
</dbReference>
<protein>
    <submittedName>
        <fullName evidence="6">Uncharacterized protein</fullName>
    </submittedName>
</protein>